<sequence length="290" mass="32187">MRILVVGMGLIGGSICKSIKAATSHAVYGCDVQQAVLDDAIADGAIDGTGTMTDGTYDMIILCLHQRIAIQMVQEALPKIPAGTILVDTCGLKGRMVRDLTYRCRKADVRYVGTHPMAGREKNGYYASIPNLFQNANLIVTPVDGTDEAALDTVKELADQMGFGKIVTATPMWHDNMIAYTSQLAHVVSSSYVKDFCMDDALSFSGGSFQDMTRVATMDESMWAALFLDNRDNLLYHLDLLIENLTDYRDALKQRDEERLQYLIAEGRQIQEENVRKRQEQNELQKGETA</sequence>
<dbReference type="InterPro" id="IPR008927">
    <property type="entry name" value="6-PGluconate_DH-like_C_sf"/>
</dbReference>
<dbReference type="GO" id="GO:0006571">
    <property type="term" value="P:tyrosine biosynthetic process"/>
    <property type="evidence" value="ECO:0007669"/>
    <property type="project" value="InterPro"/>
</dbReference>
<dbReference type="Gene3D" id="3.40.50.720">
    <property type="entry name" value="NAD(P)-binding Rossmann-like Domain"/>
    <property type="match status" value="1"/>
</dbReference>
<evidence type="ECO:0000256" key="3">
    <source>
        <dbReference type="ARBA" id="ARBA00029440"/>
    </source>
</evidence>
<accession>U2M6W5</accession>
<keyword evidence="2" id="KW-0560">Oxidoreductase</keyword>
<feature type="domain" description="Prephenate/arogenate dehydrogenase" evidence="4">
    <location>
        <begin position="1"/>
        <end position="282"/>
    </location>
</feature>
<dbReference type="InterPro" id="IPR046825">
    <property type="entry name" value="PDH_C"/>
</dbReference>
<dbReference type="PANTHER" id="PTHR21363">
    <property type="entry name" value="PREPHENATE DEHYDROGENASE"/>
    <property type="match status" value="1"/>
</dbReference>
<dbReference type="STRING" id="411473.RUMCAL_01712"/>
<evidence type="ECO:0000313" key="5">
    <source>
        <dbReference type="EMBL" id="ERJ95038.1"/>
    </source>
</evidence>
<dbReference type="Proteomes" id="UP000016662">
    <property type="component" value="Unassembled WGS sequence"/>
</dbReference>
<dbReference type="InterPro" id="IPR046826">
    <property type="entry name" value="PDH_N"/>
</dbReference>
<dbReference type="GO" id="GO:0070403">
    <property type="term" value="F:NAD+ binding"/>
    <property type="evidence" value="ECO:0007669"/>
    <property type="project" value="InterPro"/>
</dbReference>
<dbReference type="Pfam" id="PF02153">
    <property type="entry name" value="PDH_N"/>
    <property type="match status" value="1"/>
</dbReference>
<dbReference type="PATRIC" id="fig|411473.3.peg.1397"/>
<dbReference type="PANTHER" id="PTHR21363:SF0">
    <property type="entry name" value="PREPHENATE DEHYDROGENASE [NADP(+)]"/>
    <property type="match status" value="1"/>
</dbReference>
<keyword evidence="6" id="KW-1185">Reference proteome</keyword>
<dbReference type="InterPro" id="IPR050812">
    <property type="entry name" value="Preph/Arog_dehydrog"/>
</dbReference>
<comment type="similarity">
    <text evidence="1">Belongs to the prephenate/arogenate dehydrogenase family.</text>
</comment>
<comment type="pathway">
    <text evidence="3">Amino-acid biosynthesis.</text>
</comment>
<protein>
    <submittedName>
        <fullName evidence="5">Prephenate dehydrogenase</fullName>
    </submittedName>
</protein>
<organism evidence="5 6">
    <name type="scientific">Ruminococcus callidus ATCC 27760</name>
    <dbReference type="NCBI Taxonomy" id="411473"/>
    <lineage>
        <taxon>Bacteria</taxon>
        <taxon>Bacillati</taxon>
        <taxon>Bacillota</taxon>
        <taxon>Clostridia</taxon>
        <taxon>Eubacteriales</taxon>
        <taxon>Oscillospiraceae</taxon>
        <taxon>Ruminococcus</taxon>
    </lineage>
</organism>
<dbReference type="GO" id="GO:0004665">
    <property type="term" value="F:prephenate dehydrogenase (NADP+) activity"/>
    <property type="evidence" value="ECO:0007669"/>
    <property type="project" value="InterPro"/>
</dbReference>
<proteinExistence type="inferred from homology"/>
<dbReference type="InterPro" id="IPR003099">
    <property type="entry name" value="Prephen_DH"/>
</dbReference>
<dbReference type="GO" id="GO:0008977">
    <property type="term" value="F:prephenate dehydrogenase (NAD+) activity"/>
    <property type="evidence" value="ECO:0007669"/>
    <property type="project" value="InterPro"/>
</dbReference>
<evidence type="ECO:0000256" key="2">
    <source>
        <dbReference type="ARBA" id="ARBA00023002"/>
    </source>
</evidence>
<evidence type="ECO:0000259" key="4">
    <source>
        <dbReference type="PROSITE" id="PS51176"/>
    </source>
</evidence>
<dbReference type="SUPFAM" id="SSF48179">
    <property type="entry name" value="6-phosphogluconate dehydrogenase C-terminal domain-like"/>
    <property type="match status" value="1"/>
</dbReference>
<dbReference type="HOGENOM" id="CLU_055968_2_0_9"/>
<dbReference type="Pfam" id="PF20463">
    <property type="entry name" value="PDH_C"/>
    <property type="match status" value="1"/>
</dbReference>
<gene>
    <name evidence="5" type="ORF">RUMCAL_01712</name>
</gene>
<dbReference type="Gene3D" id="1.10.3660.10">
    <property type="entry name" value="6-phosphogluconate dehydrogenase C-terminal like domain"/>
    <property type="match status" value="1"/>
</dbReference>
<dbReference type="OrthoDB" id="9802008at2"/>
<dbReference type="AlphaFoldDB" id="U2M6W5"/>
<dbReference type="InterPro" id="IPR036291">
    <property type="entry name" value="NAD(P)-bd_dom_sf"/>
</dbReference>
<dbReference type="eggNOG" id="COG0287">
    <property type="taxonomic scope" value="Bacteria"/>
</dbReference>
<dbReference type="GeneID" id="93692090"/>
<name>U2M6W5_9FIRM</name>
<dbReference type="SUPFAM" id="SSF51735">
    <property type="entry name" value="NAD(P)-binding Rossmann-fold domains"/>
    <property type="match status" value="1"/>
</dbReference>
<reference evidence="5 6" key="1">
    <citation type="submission" date="2013-07" db="EMBL/GenBank/DDBJ databases">
        <authorList>
            <person name="Weinstock G."/>
            <person name="Sodergren E."/>
            <person name="Wylie T."/>
            <person name="Fulton L."/>
            <person name="Fulton R."/>
            <person name="Fronick C."/>
            <person name="O'Laughlin M."/>
            <person name="Godfrey J."/>
            <person name="Miner T."/>
            <person name="Herter B."/>
            <person name="Appelbaum E."/>
            <person name="Cordes M."/>
            <person name="Lek S."/>
            <person name="Wollam A."/>
            <person name="Pepin K.H."/>
            <person name="Palsikar V.B."/>
            <person name="Mitreva M."/>
            <person name="Wilson R.K."/>
        </authorList>
    </citation>
    <scope>NUCLEOTIDE SEQUENCE [LARGE SCALE GENOMIC DNA]</scope>
    <source>
        <strain evidence="5 6">ATCC 27760</strain>
    </source>
</reference>
<evidence type="ECO:0000313" key="6">
    <source>
        <dbReference type="Proteomes" id="UP000016662"/>
    </source>
</evidence>
<dbReference type="RefSeq" id="WP_021683181.1">
    <property type="nucleotide sequence ID" value="NZ_KI260468.1"/>
</dbReference>
<dbReference type="PROSITE" id="PS51176">
    <property type="entry name" value="PDH_ADH"/>
    <property type="match status" value="1"/>
</dbReference>
<comment type="caution">
    <text evidence="5">The sequence shown here is derived from an EMBL/GenBank/DDBJ whole genome shotgun (WGS) entry which is preliminary data.</text>
</comment>
<evidence type="ECO:0000256" key="1">
    <source>
        <dbReference type="ARBA" id="ARBA00007964"/>
    </source>
</evidence>
<dbReference type="EMBL" id="AWVF01000218">
    <property type="protein sequence ID" value="ERJ95038.1"/>
    <property type="molecule type" value="Genomic_DNA"/>
</dbReference>